<dbReference type="GO" id="GO:0006457">
    <property type="term" value="P:protein folding"/>
    <property type="evidence" value="ECO:0007669"/>
    <property type="project" value="InterPro"/>
</dbReference>
<sequence length="142" mass="15563">RPEFALHENEAPNNVANIIKLTEKGFYNGLTFHRIIKGFVIQGGCPQGNGTGSPGYRIDDEITPKLKHLKGTVAMANSGPNTNGCQFYICLEPLPRLDGGYTIFGQVIKGMDVVEKIGNVKTGAMDRPVTTVVMEKVWIEEK</sequence>
<keyword evidence="3" id="KW-0413">Isomerase</keyword>
<dbReference type="EMBL" id="BARS01039152">
    <property type="protein sequence ID" value="GAG15874.1"/>
    <property type="molecule type" value="Genomic_DNA"/>
</dbReference>
<organism evidence="5">
    <name type="scientific">marine sediment metagenome</name>
    <dbReference type="NCBI Taxonomy" id="412755"/>
    <lineage>
        <taxon>unclassified sequences</taxon>
        <taxon>metagenomes</taxon>
        <taxon>ecological metagenomes</taxon>
    </lineage>
</organism>
<dbReference type="AlphaFoldDB" id="X0VCK5"/>
<evidence type="ECO:0000256" key="2">
    <source>
        <dbReference type="ARBA" id="ARBA00023110"/>
    </source>
</evidence>
<gene>
    <name evidence="5" type="ORF">S01H1_59827</name>
</gene>
<dbReference type="InterPro" id="IPR020892">
    <property type="entry name" value="Cyclophilin-type_PPIase_CS"/>
</dbReference>
<dbReference type="Gene3D" id="2.40.100.10">
    <property type="entry name" value="Cyclophilin-like"/>
    <property type="match status" value="1"/>
</dbReference>
<keyword evidence="2" id="KW-0697">Rotamase</keyword>
<dbReference type="PANTHER" id="PTHR45625">
    <property type="entry name" value="PEPTIDYL-PROLYL CIS-TRANS ISOMERASE-RELATED"/>
    <property type="match status" value="1"/>
</dbReference>
<reference evidence="5" key="1">
    <citation type="journal article" date="2014" name="Front. Microbiol.">
        <title>High frequency of phylogenetically diverse reductive dehalogenase-homologous genes in deep subseafloor sedimentary metagenomes.</title>
        <authorList>
            <person name="Kawai M."/>
            <person name="Futagami T."/>
            <person name="Toyoda A."/>
            <person name="Takaki Y."/>
            <person name="Nishi S."/>
            <person name="Hori S."/>
            <person name="Arai W."/>
            <person name="Tsubouchi T."/>
            <person name="Morono Y."/>
            <person name="Uchiyama I."/>
            <person name="Ito T."/>
            <person name="Fujiyama A."/>
            <person name="Inagaki F."/>
            <person name="Takami H."/>
        </authorList>
    </citation>
    <scope>NUCLEOTIDE SEQUENCE</scope>
    <source>
        <strain evidence="5">Expedition CK06-06</strain>
    </source>
</reference>
<dbReference type="GO" id="GO:0003755">
    <property type="term" value="F:peptidyl-prolyl cis-trans isomerase activity"/>
    <property type="evidence" value="ECO:0007669"/>
    <property type="project" value="UniProtKB-KW"/>
</dbReference>
<feature type="domain" description="PPIase cyclophilin-type" evidence="4">
    <location>
        <begin position="1"/>
        <end position="139"/>
    </location>
</feature>
<accession>X0VCK5</accession>
<feature type="non-terminal residue" evidence="5">
    <location>
        <position position="1"/>
    </location>
</feature>
<evidence type="ECO:0000256" key="3">
    <source>
        <dbReference type="ARBA" id="ARBA00023235"/>
    </source>
</evidence>
<dbReference type="InterPro" id="IPR029000">
    <property type="entry name" value="Cyclophilin-like_dom_sf"/>
</dbReference>
<dbReference type="PRINTS" id="PR00153">
    <property type="entry name" value="CSAPPISMRASE"/>
</dbReference>
<protein>
    <recommendedName>
        <fullName evidence="1">peptidylprolyl isomerase</fullName>
        <ecNumber evidence="1">5.2.1.8</ecNumber>
    </recommendedName>
</protein>
<dbReference type="Pfam" id="PF00160">
    <property type="entry name" value="Pro_isomerase"/>
    <property type="match status" value="1"/>
</dbReference>
<evidence type="ECO:0000256" key="1">
    <source>
        <dbReference type="ARBA" id="ARBA00013194"/>
    </source>
</evidence>
<evidence type="ECO:0000313" key="5">
    <source>
        <dbReference type="EMBL" id="GAG15874.1"/>
    </source>
</evidence>
<dbReference type="SUPFAM" id="SSF50891">
    <property type="entry name" value="Cyclophilin-like"/>
    <property type="match status" value="1"/>
</dbReference>
<dbReference type="PROSITE" id="PS50072">
    <property type="entry name" value="CSA_PPIASE_2"/>
    <property type="match status" value="1"/>
</dbReference>
<dbReference type="PIRSF" id="PIRSF001467">
    <property type="entry name" value="Peptidylpro_ismrse"/>
    <property type="match status" value="1"/>
</dbReference>
<dbReference type="CDD" id="cd00317">
    <property type="entry name" value="cyclophilin"/>
    <property type="match status" value="1"/>
</dbReference>
<dbReference type="InterPro" id="IPR044666">
    <property type="entry name" value="Cyclophilin_A-like"/>
</dbReference>
<dbReference type="InterPro" id="IPR002130">
    <property type="entry name" value="Cyclophilin-type_PPIase_dom"/>
</dbReference>
<comment type="caution">
    <text evidence="5">The sequence shown here is derived from an EMBL/GenBank/DDBJ whole genome shotgun (WGS) entry which is preliminary data.</text>
</comment>
<dbReference type="InterPro" id="IPR024936">
    <property type="entry name" value="Cyclophilin-type_PPIase"/>
</dbReference>
<dbReference type="EC" id="5.2.1.8" evidence="1"/>
<name>X0VCK5_9ZZZZ</name>
<dbReference type="PANTHER" id="PTHR45625:SF4">
    <property type="entry name" value="PEPTIDYLPROLYL ISOMERASE DOMAIN AND WD REPEAT-CONTAINING PROTEIN 1"/>
    <property type="match status" value="1"/>
</dbReference>
<dbReference type="PROSITE" id="PS00170">
    <property type="entry name" value="CSA_PPIASE_1"/>
    <property type="match status" value="1"/>
</dbReference>
<evidence type="ECO:0000259" key="4">
    <source>
        <dbReference type="PROSITE" id="PS50072"/>
    </source>
</evidence>
<proteinExistence type="predicted"/>